<sequence length="153" mass="17389">MCCSSVTQNVSFQEAIPCCFHRPFLEGATRGLLNDVARRAWEMSSTKRESPDFGTIVPASCGGHNVGRPKFLTSPRYNKQQGCIRWRISGQRPLKVEVYKNGLQIHSFTYTEKGSVLSLHNSSRRRCGQYEIQVSNAFGAVKQRLEIRREHLN</sequence>
<proteinExistence type="predicted"/>
<dbReference type="AlphaFoldDB" id="A0A9Q1H2Z5"/>
<accession>A0A9Q1H2Z5</accession>
<dbReference type="Proteomes" id="UP001152320">
    <property type="component" value="Chromosome 13"/>
</dbReference>
<keyword evidence="2" id="KW-1185">Reference proteome</keyword>
<reference evidence="1" key="1">
    <citation type="submission" date="2021-10" db="EMBL/GenBank/DDBJ databases">
        <title>Tropical sea cucumber genome reveals ecological adaptation and Cuvierian tubules defense mechanism.</title>
        <authorList>
            <person name="Chen T."/>
        </authorList>
    </citation>
    <scope>NUCLEOTIDE SEQUENCE</scope>
    <source>
        <strain evidence="1">Nanhai2018</strain>
        <tissue evidence="1">Muscle</tissue>
    </source>
</reference>
<evidence type="ECO:0000313" key="2">
    <source>
        <dbReference type="Proteomes" id="UP001152320"/>
    </source>
</evidence>
<dbReference type="EMBL" id="JAIZAY010000013">
    <property type="protein sequence ID" value="KAJ8030271.1"/>
    <property type="molecule type" value="Genomic_DNA"/>
</dbReference>
<dbReference type="InterPro" id="IPR013783">
    <property type="entry name" value="Ig-like_fold"/>
</dbReference>
<gene>
    <name evidence="1" type="ORF">HOLleu_26636</name>
</gene>
<dbReference type="Gene3D" id="2.60.40.10">
    <property type="entry name" value="Immunoglobulins"/>
    <property type="match status" value="1"/>
</dbReference>
<name>A0A9Q1H2Z5_HOLLE</name>
<comment type="caution">
    <text evidence="1">The sequence shown here is derived from an EMBL/GenBank/DDBJ whole genome shotgun (WGS) entry which is preliminary data.</text>
</comment>
<evidence type="ECO:0000313" key="1">
    <source>
        <dbReference type="EMBL" id="KAJ8030271.1"/>
    </source>
</evidence>
<protein>
    <submittedName>
        <fullName evidence="1">Uncharacterized protein</fullName>
    </submittedName>
</protein>
<organism evidence="1 2">
    <name type="scientific">Holothuria leucospilota</name>
    <name type="common">Black long sea cucumber</name>
    <name type="synonym">Mertensiothuria leucospilota</name>
    <dbReference type="NCBI Taxonomy" id="206669"/>
    <lineage>
        <taxon>Eukaryota</taxon>
        <taxon>Metazoa</taxon>
        <taxon>Echinodermata</taxon>
        <taxon>Eleutherozoa</taxon>
        <taxon>Echinozoa</taxon>
        <taxon>Holothuroidea</taxon>
        <taxon>Aspidochirotacea</taxon>
        <taxon>Aspidochirotida</taxon>
        <taxon>Holothuriidae</taxon>
        <taxon>Holothuria</taxon>
    </lineage>
</organism>